<gene>
    <name evidence="2" type="ORF">PCON_11135</name>
</gene>
<proteinExistence type="predicted"/>
<name>U4LHJ7_PYROM</name>
<evidence type="ECO:0000313" key="3">
    <source>
        <dbReference type="Proteomes" id="UP000018144"/>
    </source>
</evidence>
<dbReference type="AlphaFoldDB" id="U4LHJ7"/>
<organism evidence="2 3">
    <name type="scientific">Pyronema omphalodes (strain CBS 100304)</name>
    <name type="common">Pyronema confluens</name>
    <dbReference type="NCBI Taxonomy" id="1076935"/>
    <lineage>
        <taxon>Eukaryota</taxon>
        <taxon>Fungi</taxon>
        <taxon>Dikarya</taxon>
        <taxon>Ascomycota</taxon>
        <taxon>Pezizomycotina</taxon>
        <taxon>Pezizomycetes</taxon>
        <taxon>Pezizales</taxon>
        <taxon>Pyronemataceae</taxon>
        <taxon>Pyronema</taxon>
    </lineage>
</organism>
<dbReference type="EMBL" id="HF935626">
    <property type="protein sequence ID" value="CCX11541.1"/>
    <property type="molecule type" value="Genomic_DNA"/>
</dbReference>
<evidence type="ECO:0000313" key="2">
    <source>
        <dbReference type="EMBL" id="CCX11541.1"/>
    </source>
</evidence>
<feature type="compositionally biased region" description="Polar residues" evidence="1">
    <location>
        <begin position="134"/>
        <end position="148"/>
    </location>
</feature>
<keyword evidence="3" id="KW-1185">Reference proteome</keyword>
<sequence>MTVPTSVDVARRTRTIVVVPDSSQTINELRQDVHKKFMAMVRLKYDSDMKFYLETIKSLNGDPQLINGRMLRTIIYDAMPQSIRNEMSGRWNTNVLDVDDAAFLDMLMACGESEDMNIQKLESDSRKEDKASEHLTTNKATVPNSSTGTMTLNNRSYTVLGTEKMKITIGNCRLPISYDQLMLVAVNNKPRLRCRDKAVQAKQKMSTKCSQTSVKMVNRDTQTRNTLNCAVEGDYM</sequence>
<feature type="compositionally biased region" description="Basic and acidic residues" evidence="1">
    <location>
        <begin position="123"/>
        <end position="133"/>
    </location>
</feature>
<evidence type="ECO:0000256" key="1">
    <source>
        <dbReference type="SAM" id="MobiDB-lite"/>
    </source>
</evidence>
<protein>
    <submittedName>
        <fullName evidence="2">Uncharacterized protein</fullName>
    </submittedName>
</protein>
<dbReference type="Proteomes" id="UP000018144">
    <property type="component" value="Unassembled WGS sequence"/>
</dbReference>
<reference evidence="2 3" key="1">
    <citation type="journal article" date="2013" name="PLoS Genet.">
        <title>The genome and development-dependent transcriptomes of Pyronema confluens: a window into fungal evolution.</title>
        <authorList>
            <person name="Traeger S."/>
            <person name="Altegoer F."/>
            <person name="Freitag M."/>
            <person name="Gabaldon T."/>
            <person name="Kempken F."/>
            <person name="Kumar A."/>
            <person name="Marcet-Houben M."/>
            <person name="Poggeler S."/>
            <person name="Stajich J.E."/>
            <person name="Nowrousian M."/>
        </authorList>
    </citation>
    <scope>NUCLEOTIDE SEQUENCE [LARGE SCALE GENOMIC DNA]</scope>
    <source>
        <strain evidence="3">CBS 100304</strain>
        <tissue evidence="2">Vegetative mycelium</tissue>
    </source>
</reference>
<feature type="region of interest" description="Disordered" evidence="1">
    <location>
        <begin position="123"/>
        <end position="148"/>
    </location>
</feature>
<accession>U4LHJ7</accession>